<evidence type="ECO:0000256" key="1">
    <source>
        <dbReference type="ARBA" id="ARBA00022737"/>
    </source>
</evidence>
<dbReference type="InterPro" id="IPR001763">
    <property type="entry name" value="Rhodanese-like_dom"/>
</dbReference>
<feature type="domain" description="Rhodanese" evidence="3">
    <location>
        <begin position="180"/>
        <end position="295"/>
    </location>
</feature>
<organism evidence="4 5">
    <name type="scientific">Paracoccus homiensis</name>
    <dbReference type="NCBI Taxonomy" id="364199"/>
    <lineage>
        <taxon>Bacteria</taxon>
        <taxon>Pseudomonadati</taxon>
        <taxon>Pseudomonadota</taxon>
        <taxon>Alphaproteobacteria</taxon>
        <taxon>Rhodobacterales</taxon>
        <taxon>Paracoccaceae</taxon>
        <taxon>Paracoccus</taxon>
    </lineage>
</organism>
<keyword evidence="4" id="KW-0670">Pyruvate</keyword>
<dbReference type="InterPro" id="IPR051126">
    <property type="entry name" value="Thiosulfate_sulfurtransferase"/>
</dbReference>
<proteinExistence type="predicted"/>
<dbReference type="SUPFAM" id="SSF52821">
    <property type="entry name" value="Rhodanese/Cell cycle control phosphatase"/>
    <property type="match status" value="2"/>
</dbReference>
<dbReference type="Proteomes" id="UP000199180">
    <property type="component" value="Unassembled WGS sequence"/>
</dbReference>
<dbReference type="RefSeq" id="WP_090736723.1">
    <property type="nucleotide sequence ID" value="NZ_FOHO01000013.1"/>
</dbReference>
<keyword evidence="4" id="KW-0808">Transferase</keyword>
<dbReference type="AlphaFoldDB" id="A0A1I0HWL4"/>
<dbReference type="PANTHER" id="PTHR43855:SF1">
    <property type="entry name" value="THIOSULFATE SULFURTRANSFERASE"/>
    <property type="match status" value="1"/>
</dbReference>
<dbReference type="GO" id="GO:0016740">
    <property type="term" value="F:transferase activity"/>
    <property type="evidence" value="ECO:0007669"/>
    <property type="project" value="UniProtKB-KW"/>
</dbReference>
<dbReference type="CDD" id="cd01448">
    <property type="entry name" value="TST_Repeat_1"/>
    <property type="match status" value="1"/>
</dbReference>
<dbReference type="SMART" id="SM00450">
    <property type="entry name" value="RHOD"/>
    <property type="match status" value="2"/>
</dbReference>
<name>A0A1I0HWL4_9RHOB</name>
<keyword evidence="1" id="KW-0677">Repeat</keyword>
<reference evidence="4 5" key="1">
    <citation type="submission" date="2016-10" db="EMBL/GenBank/DDBJ databases">
        <authorList>
            <person name="de Groot N.N."/>
        </authorList>
    </citation>
    <scope>NUCLEOTIDE SEQUENCE [LARGE SCALE GENOMIC DNA]</scope>
    <source>
        <strain evidence="4 5">DSM 17862</strain>
    </source>
</reference>
<accession>A0A1I0HWL4</accession>
<dbReference type="PANTHER" id="PTHR43855">
    <property type="entry name" value="THIOSULFATE SULFURTRANSFERASE"/>
    <property type="match status" value="1"/>
</dbReference>
<gene>
    <name evidence="4" type="ORF">SAMN04489858_11326</name>
</gene>
<feature type="signal peptide" evidence="2">
    <location>
        <begin position="1"/>
        <end position="21"/>
    </location>
</feature>
<dbReference type="Gene3D" id="3.40.250.10">
    <property type="entry name" value="Rhodanese-like domain"/>
    <property type="match status" value="2"/>
</dbReference>
<keyword evidence="2" id="KW-0732">Signal</keyword>
<evidence type="ECO:0000256" key="2">
    <source>
        <dbReference type="SAM" id="SignalP"/>
    </source>
</evidence>
<dbReference type="EMBL" id="FOHO01000013">
    <property type="protein sequence ID" value="SET88460.1"/>
    <property type="molecule type" value="Genomic_DNA"/>
</dbReference>
<dbReference type="Pfam" id="PF00581">
    <property type="entry name" value="Rhodanese"/>
    <property type="match status" value="2"/>
</dbReference>
<dbReference type="OrthoDB" id="9781034at2"/>
<evidence type="ECO:0000313" key="4">
    <source>
        <dbReference type="EMBL" id="SET88460.1"/>
    </source>
</evidence>
<evidence type="ECO:0000259" key="3">
    <source>
        <dbReference type="PROSITE" id="PS50206"/>
    </source>
</evidence>
<sequence length="311" mass="32738">MKLYAFATVSAFGLLTNAALAAGLGPLVTAAELETALQAPQAPVVLDIRGGGYEAGHIEGAISAPYGLFRGPADNPGQLVPIEKLEATYEELGLQPDQPVVIVSQGDTDTDFGAAARVYWTLKSSGFSELSILNGGAQAWVNAGLPVSTEQVTPQPTDISVSWDDRWTAETEDVAKLTEEQGKAVLLDARPAEFFEGQKAHDAAARPGTLPGAQNHAYTEFFQPGATAISPVADVDALKSKLGLQEGQQLVSFCNTGHWAATNWFALNELAGLGDVKLYPGSMVEYSQAGLDMDNAPGLFKNLLNQFGGSN</sequence>
<evidence type="ECO:0000313" key="5">
    <source>
        <dbReference type="Proteomes" id="UP000199180"/>
    </source>
</evidence>
<dbReference type="InterPro" id="IPR036873">
    <property type="entry name" value="Rhodanese-like_dom_sf"/>
</dbReference>
<dbReference type="PROSITE" id="PS50206">
    <property type="entry name" value="RHODANESE_3"/>
    <property type="match status" value="2"/>
</dbReference>
<keyword evidence="5" id="KW-1185">Reference proteome</keyword>
<protein>
    <submittedName>
        <fullName evidence="4">Thiosulfate/3-mercaptopyruvate sulfurtransferase</fullName>
    </submittedName>
</protein>
<feature type="domain" description="Rhodanese" evidence="3">
    <location>
        <begin position="39"/>
        <end position="149"/>
    </location>
</feature>
<dbReference type="STRING" id="364199.SAMN04489858_11326"/>
<feature type="chain" id="PRO_5011446443" evidence="2">
    <location>
        <begin position="22"/>
        <end position="311"/>
    </location>
</feature>